<evidence type="ECO:0000313" key="3">
    <source>
        <dbReference type="EMBL" id="MFC6053997.1"/>
    </source>
</evidence>
<name>A0ABW1LT00_9ACTN</name>
<dbReference type="Gene3D" id="3.50.50.60">
    <property type="entry name" value="FAD/NAD(P)-binding domain"/>
    <property type="match status" value="1"/>
</dbReference>
<keyword evidence="4" id="KW-1185">Reference proteome</keyword>
<dbReference type="RefSeq" id="WP_386391986.1">
    <property type="nucleotide sequence ID" value="NZ_JBHSPT010000001.1"/>
</dbReference>
<evidence type="ECO:0000256" key="1">
    <source>
        <dbReference type="ARBA" id="ARBA00023002"/>
    </source>
</evidence>
<evidence type="ECO:0000259" key="2">
    <source>
        <dbReference type="Pfam" id="PF01266"/>
    </source>
</evidence>
<gene>
    <name evidence="3" type="ORF">ACFP50_00395</name>
</gene>
<dbReference type="InterPro" id="IPR036188">
    <property type="entry name" value="FAD/NAD-bd_sf"/>
</dbReference>
<comment type="caution">
    <text evidence="3">The sequence shown here is derived from an EMBL/GenBank/DDBJ whole genome shotgun (WGS) entry which is preliminary data.</text>
</comment>
<reference evidence="4" key="1">
    <citation type="journal article" date="2019" name="Int. J. Syst. Evol. Microbiol.">
        <title>The Global Catalogue of Microorganisms (GCM) 10K type strain sequencing project: providing services to taxonomists for standard genome sequencing and annotation.</title>
        <authorList>
            <consortium name="The Broad Institute Genomics Platform"/>
            <consortium name="The Broad Institute Genome Sequencing Center for Infectious Disease"/>
            <person name="Wu L."/>
            <person name="Ma J."/>
        </authorList>
    </citation>
    <scope>NUCLEOTIDE SEQUENCE [LARGE SCALE GENOMIC DNA]</scope>
    <source>
        <strain evidence="4">JCM 12763</strain>
    </source>
</reference>
<dbReference type="Pfam" id="PF01266">
    <property type="entry name" value="DAO"/>
    <property type="match status" value="1"/>
</dbReference>
<dbReference type="Gene3D" id="3.30.9.10">
    <property type="entry name" value="D-Amino Acid Oxidase, subunit A, domain 2"/>
    <property type="match status" value="1"/>
</dbReference>
<dbReference type="InterPro" id="IPR006076">
    <property type="entry name" value="FAD-dep_OxRdtase"/>
</dbReference>
<dbReference type="PROSITE" id="PS51257">
    <property type="entry name" value="PROKAR_LIPOPROTEIN"/>
    <property type="match status" value="1"/>
</dbReference>
<evidence type="ECO:0000313" key="4">
    <source>
        <dbReference type="Proteomes" id="UP001596242"/>
    </source>
</evidence>
<dbReference type="SUPFAM" id="SSF51905">
    <property type="entry name" value="FAD/NAD(P)-binding domain"/>
    <property type="match status" value="1"/>
</dbReference>
<dbReference type="EMBL" id="JBHSPT010000001">
    <property type="protein sequence ID" value="MFC6053997.1"/>
    <property type="molecule type" value="Genomic_DNA"/>
</dbReference>
<protein>
    <submittedName>
        <fullName evidence="3">NAD(P)/FAD-dependent oxidoreductase</fullName>
        <ecNumber evidence="3">1.-.-.-</ecNumber>
    </submittedName>
</protein>
<dbReference type="GO" id="GO:0016491">
    <property type="term" value="F:oxidoreductase activity"/>
    <property type="evidence" value="ECO:0007669"/>
    <property type="project" value="UniProtKB-KW"/>
</dbReference>
<dbReference type="PANTHER" id="PTHR13847">
    <property type="entry name" value="SARCOSINE DEHYDROGENASE-RELATED"/>
    <property type="match status" value="1"/>
</dbReference>
<dbReference type="EC" id="1.-.-.-" evidence="3"/>
<dbReference type="Proteomes" id="UP001596242">
    <property type="component" value="Unassembled WGS sequence"/>
</dbReference>
<organism evidence="3 4">
    <name type="scientific">Streptomyces pratens</name>
    <dbReference type="NCBI Taxonomy" id="887456"/>
    <lineage>
        <taxon>Bacteria</taxon>
        <taxon>Bacillati</taxon>
        <taxon>Actinomycetota</taxon>
        <taxon>Actinomycetes</taxon>
        <taxon>Kitasatosporales</taxon>
        <taxon>Streptomycetaceae</taxon>
        <taxon>Streptomyces</taxon>
    </lineage>
</organism>
<sequence>MTRRPTDYAVIGGGVLGCLAAREILARDPGAGVVVLERDAVGSGASRRSAGLHFPRGSSPRVREMAAYSQRWYAAAKAARPELPVHGLGMTVLAPVAAGAELRRAYLPEAGLRPAAGVPAPLDRLPGGMSAWEGDGCQYADVHALTQLLARDLRRTAKFHEGAEVTGVHPGADGVRLELGTGGDLSAGHVVLAPGPWLSAPAWKDLVAPLGARVKRVVALHIEVPPAPGDGAVVFQDEDAFLLPYHERGHWLFSYTCDEWDVDPDSLTPGVSAADRSDALATLGRYAPHLVEHCLSGRVFCDAYAPDREPIVRALTGDGRVVFAGAANGSGYRLAPAVAAQAAGLLPLPSQRKDAA</sequence>
<proteinExistence type="predicted"/>
<keyword evidence="1 3" id="KW-0560">Oxidoreductase</keyword>
<dbReference type="PANTHER" id="PTHR13847:SF289">
    <property type="entry name" value="GLYCINE OXIDASE"/>
    <property type="match status" value="1"/>
</dbReference>
<feature type="domain" description="FAD dependent oxidoreductase" evidence="2">
    <location>
        <begin position="7"/>
        <end position="343"/>
    </location>
</feature>
<accession>A0ABW1LT00</accession>